<dbReference type="InterPro" id="IPR013103">
    <property type="entry name" value="RVT_2"/>
</dbReference>
<evidence type="ECO:0000313" key="2">
    <source>
        <dbReference type="EMBL" id="AAM11672.1"/>
    </source>
</evidence>
<dbReference type="AlphaFoldDB" id="Q8T5U5"/>
<dbReference type="EMBL" id="AF492763">
    <property type="protein sequence ID" value="AAM11672.1"/>
    <property type="molecule type" value="Genomic_DNA"/>
</dbReference>
<reference evidence="2" key="1">
    <citation type="journal article" date="2002" name="Genome Biol.">
        <title>The transposable elements of the Drosophila melanogaster euchromatin: a genomics perspective.</title>
        <authorList>
            <person name="Kaminker J.S."/>
            <person name="Bergman C.M."/>
            <person name="Kronmiller B."/>
            <person name="Carlson J."/>
            <person name="Svirskas R."/>
            <person name="Patel S."/>
            <person name="Frise E."/>
            <person name="Wheeler D.A."/>
            <person name="Lewis S.E."/>
            <person name="Rubin G.M."/>
            <person name="Ashburner M."/>
            <person name="Celniker S.E."/>
        </authorList>
    </citation>
    <scope>NUCLEOTIDE SEQUENCE</scope>
</reference>
<sequence length="415" mass="47225">MLLAVAAEKDLHMHQIDISNAYLNSDLEEDVYLKQPKNYVDKENPGKVLKLQKAIYGLKQSERLWNDALNEVLQNMGFKRSKNEACLYYKKQQNGFSYIAVYVDDLIIISPKESDIEDIKGSIATKFDMKDGGQLRYFLGMEISRKGQTGPIKLCQKRYIENLLRRYGMQSCRLVGTPFDPGYESGCTNEKCAKVNLTHFQSLIGSLMYLAVVSRPDILHSVSKLSQRNTDPHHEDEAAAKHVLRYLCGTINLSIIYMKTGELVKEFADADWANDKVDRKSYSGYAFLMAGSAFSWGSSKQSVIAQSSTEAEYIALSTAAKEAVFLRRLLQEMGWFDKGPLKLLCDNLSASSIAKNPINHKRTKHIDVRYHFIRDKVNKNEIIVEYVNTQNNVADILTKAKALWLFEITWICLNL</sequence>
<reference evidence="2" key="2">
    <citation type="submission" date="2002-03" db="EMBL/GenBank/DDBJ databases">
        <title>Sequence of a degenerate new transposable element, frogger, on 2L.</title>
        <authorList>
            <person name="Kaminker J.S."/>
            <person name="Kronmiller B.A."/>
            <person name="Bergman C."/>
            <person name="Carlson J."/>
            <person name="Lewis S.E."/>
            <person name="Rubin G."/>
            <person name="Celniker S.E."/>
        </authorList>
    </citation>
    <scope>NUCLEOTIDE SEQUENCE</scope>
</reference>
<dbReference type="GO" id="GO:0071897">
    <property type="term" value="P:DNA biosynthetic process"/>
    <property type="evidence" value="ECO:0007669"/>
    <property type="project" value="UniProtKB-ARBA"/>
</dbReference>
<gene>
    <name evidence="3" type="primary">polyprotein</name>
</gene>
<name>Q8T5U5_DROME</name>
<dbReference type="CDD" id="cd09272">
    <property type="entry name" value="RNase_HI_RT_Ty1"/>
    <property type="match status" value="1"/>
</dbReference>
<dbReference type="PANTHER" id="PTHR11439">
    <property type="entry name" value="GAG-POL-RELATED RETROTRANSPOSON"/>
    <property type="match status" value="1"/>
</dbReference>
<dbReference type="InterPro" id="IPR043502">
    <property type="entry name" value="DNA/RNA_pol_sf"/>
</dbReference>
<evidence type="ECO:0000313" key="3">
    <source>
        <dbReference type="FlyBase" id="FBgn0061512"/>
    </source>
</evidence>
<dbReference type="Pfam" id="PF07727">
    <property type="entry name" value="RVT_2"/>
    <property type="match status" value="1"/>
</dbReference>
<accession>Q8T5U5</accession>
<proteinExistence type="predicted"/>
<dbReference type="SUPFAM" id="SSF56672">
    <property type="entry name" value="DNA/RNA polymerases"/>
    <property type="match status" value="1"/>
</dbReference>
<organism evidence="2">
    <name type="scientific">Drosophila melanogaster</name>
    <name type="common">Fruit fly</name>
    <dbReference type="NCBI Taxonomy" id="7227"/>
    <lineage>
        <taxon>Eukaryota</taxon>
        <taxon>Metazoa</taxon>
        <taxon>Ecdysozoa</taxon>
        <taxon>Arthropoda</taxon>
        <taxon>Hexapoda</taxon>
        <taxon>Insecta</taxon>
        <taxon>Pterygota</taxon>
        <taxon>Neoptera</taxon>
        <taxon>Endopterygota</taxon>
        <taxon>Diptera</taxon>
        <taxon>Brachycera</taxon>
        <taxon>Muscomorpha</taxon>
        <taxon>Ephydroidea</taxon>
        <taxon>Drosophilidae</taxon>
        <taxon>Drosophila</taxon>
        <taxon>Sophophora</taxon>
    </lineage>
</organism>
<dbReference type="FlyBase" id="FBgn0061512">
    <property type="gene designation" value="frogger\polyprotein"/>
</dbReference>
<protein>
    <submittedName>
        <fullName evidence="2">Polyprotein</fullName>
    </submittedName>
</protein>
<evidence type="ECO:0000259" key="1">
    <source>
        <dbReference type="Pfam" id="PF07727"/>
    </source>
</evidence>
<feature type="domain" description="Reverse transcriptase Ty1/copia-type" evidence="1">
    <location>
        <begin position="1"/>
        <end position="179"/>
    </location>
</feature>
<dbReference type="PANTHER" id="PTHR11439:SF483">
    <property type="entry name" value="PEPTIDE SYNTHASE GLIP-LIKE, PUTATIVE (AFU_ORTHOLOGUE AFUA_3G12920)-RELATED"/>
    <property type="match status" value="1"/>
</dbReference>